<feature type="region of interest" description="Disordered" evidence="1">
    <location>
        <begin position="344"/>
        <end position="368"/>
    </location>
</feature>
<dbReference type="PANTHER" id="PTHR33157">
    <property type="entry name" value="AUTONOMOUS TRANSPOSABLE ELEMENT EN-1 MOSAIC PROTEIN-RELATED"/>
    <property type="match status" value="1"/>
</dbReference>
<dbReference type="PANTHER" id="PTHR33157:SF8">
    <property type="entry name" value="OS11G0485000 PROTEIN"/>
    <property type="match status" value="1"/>
</dbReference>
<feature type="region of interest" description="Disordered" evidence="1">
    <location>
        <begin position="407"/>
        <end position="471"/>
    </location>
</feature>
<reference evidence="3" key="1">
    <citation type="submission" date="2024-06" db="EMBL/GenBank/DDBJ databases">
        <authorList>
            <person name="Ryan C."/>
        </authorList>
    </citation>
    <scope>NUCLEOTIDE SEQUENCE [LARGE SCALE GENOMIC DNA]</scope>
</reference>
<dbReference type="EMBL" id="OZ075126">
    <property type="protein sequence ID" value="CAL4941832.1"/>
    <property type="molecule type" value="Genomic_DNA"/>
</dbReference>
<gene>
    <name evidence="2" type="ORF">URODEC1_LOCUS33231</name>
</gene>
<evidence type="ECO:0008006" key="4">
    <source>
        <dbReference type="Google" id="ProtNLM"/>
    </source>
</evidence>
<evidence type="ECO:0000313" key="2">
    <source>
        <dbReference type="EMBL" id="CAL4941832.1"/>
    </source>
</evidence>
<feature type="compositionally biased region" description="Basic and acidic residues" evidence="1">
    <location>
        <begin position="412"/>
        <end position="423"/>
    </location>
</feature>
<evidence type="ECO:0000313" key="3">
    <source>
        <dbReference type="Proteomes" id="UP001497457"/>
    </source>
</evidence>
<proteinExistence type="predicted"/>
<feature type="compositionally biased region" description="Acidic residues" evidence="1">
    <location>
        <begin position="436"/>
        <end position="457"/>
    </location>
</feature>
<keyword evidence="3" id="KW-1185">Reference proteome</keyword>
<dbReference type="AlphaFoldDB" id="A0ABC8YGF5"/>
<name>A0ABC8YGF5_9POAL</name>
<feature type="region of interest" description="Disordered" evidence="1">
    <location>
        <begin position="1"/>
        <end position="60"/>
    </location>
</feature>
<sequence length="471" mass="53424">MSGRLKHRPVSSSKLERPTSSAERGNNGLPSANHEQPNAKKRTRSRTDSGERLKEEDRPTIKAVGEHWEVHPYQGSRKPPTVIGALVREMYLDVVDTVNGLKPVLRWEDFKRTSTHGERNDTLVVKEFWWRFKCLPEDRAEADALLEKKFKNTVTSMLSEEKQVVIKKLYKDGNVPQEDVDKKGNRWPTKEELINAKPKDFTTVEGWALLCEHWSTETFRKASLRGKGNRGDGTYHRGGSRSLPATRQFLELQTGVDPGLGGAWLRNHALHPGIDDGRLCSQSATDKWALYEEAMENKYGPNWRAEHPNFDASVIYEYVGRMAHGKLAIVDEAISIADKEAIKTRKRSAQPHVSTREKRLERENERLQNENSTLKGIERVVWALAAKGGLNYDALAQEATANLATSESECGLSKENDKDGLHGDEDDSIGGKDYIADEDDDEYDYENEGYNGEDDGDYNNRHQDDLDFDLW</sequence>
<organism evidence="2 3">
    <name type="scientific">Urochloa decumbens</name>
    <dbReference type="NCBI Taxonomy" id="240449"/>
    <lineage>
        <taxon>Eukaryota</taxon>
        <taxon>Viridiplantae</taxon>
        <taxon>Streptophyta</taxon>
        <taxon>Embryophyta</taxon>
        <taxon>Tracheophyta</taxon>
        <taxon>Spermatophyta</taxon>
        <taxon>Magnoliopsida</taxon>
        <taxon>Liliopsida</taxon>
        <taxon>Poales</taxon>
        <taxon>Poaceae</taxon>
        <taxon>PACMAD clade</taxon>
        <taxon>Panicoideae</taxon>
        <taxon>Panicodae</taxon>
        <taxon>Paniceae</taxon>
        <taxon>Melinidinae</taxon>
        <taxon>Urochloa</taxon>
    </lineage>
</organism>
<feature type="compositionally biased region" description="Polar residues" evidence="1">
    <location>
        <begin position="10"/>
        <end position="36"/>
    </location>
</feature>
<feature type="compositionally biased region" description="Basic and acidic residues" evidence="1">
    <location>
        <begin position="354"/>
        <end position="368"/>
    </location>
</feature>
<dbReference type="InterPro" id="IPR039266">
    <property type="entry name" value="EN-1/SPM"/>
</dbReference>
<accession>A0ABC8YGF5</accession>
<feature type="compositionally biased region" description="Basic and acidic residues" evidence="1">
    <location>
        <begin position="45"/>
        <end position="60"/>
    </location>
</feature>
<dbReference type="Proteomes" id="UP001497457">
    <property type="component" value="Chromosome 16b"/>
</dbReference>
<protein>
    <recommendedName>
        <fullName evidence="4">Transposase</fullName>
    </recommendedName>
</protein>
<evidence type="ECO:0000256" key="1">
    <source>
        <dbReference type="SAM" id="MobiDB-lite"/>
    </source>
</evidence>
<reference evidence="2 3" key="2">
    <citation type="submission" date="2024-10" db="EMBL/GenBank/DDBJ databases">
        <authorList>
            <person name="Ryan C."/>
        </authorList>
    </citation>
    <scope>NUCLEOTIDE SEQUENCE [LARGE SCALE GENOMIC DNA]</scope>
</reference>